<dbReference type="Gene3D" id="3.90.730.10">
    <property type="entry name" value="Ribonuclease T2-like"/>
    <property type="match status" value="1"/>
</dbReference>
<sequence length="156" mass="18035">MEAAWPNLLTGRKDREFWAYEYVKHSGCGGFPTQNDYFEKTLALWAKNNISKFFEASDIRPGHNKYTLDDLERAIQKKTQRLPLIRTFKELKNATTEYFLWEVIICYDQVGKSRIDCPLHPAPESSQSKANILYGQPPETGKTNSKGEGSDRKREK</sequence>
<keyword evidence="3" id="KW-0325">Glycoprotein</keyword>
<evidence type="ECO:0000256" key="4">
    <source>
        <dbReference type="RuleBase" id="RU004328"/>
    </source>
</evidence>
<evidence type="ECO:0000313" key="6">
    <source>
        <dbReference type="Proteomes" id="UP000694861"/>
    </source>
</evidence>
<proteinExistence type="inferred from homology"/>
<protein>
    <submittedName>
        <fullName evidence="7">Ribonuclease S-3-like</fullName>
    </submittedName>
</protein>
<keyword evidence="2" id="KW-0732">Signal</keyword>
<dbReference type="RefSeq" id="XP_016649692.1">
    <property type="nucleotide sequence ID" value="XM_016794206.1"/>
</dbReference>
<dbReference type="GeneID" id="107881113"/>
<dbReference type="InterPro" id="IPR001568">
    <property type="entry name" value="RNase_T2-like"/>
</dbReference>
<dbReference type="PANTHER" id="PTHR11240">
    <property type="entry name" value="RIBONUCLEASE T2"/>
    <property type="match status" value="1"/>
</dbReference>
<evidence type="ECO:0000256" key="2">
    <source>
        <dbReference type="ARBA" id="ARBA00022729"/>
    </source>
</evidence>
<evidence type="ECO:0000256" key="3">
    <source>
        <dbReference type="ARBA" id="ARBA00023180"/>
    </source>
</evidence>
<dbReference type="Proteomes" id="UP000694861">
    <property type="component" value="Linkage group LG5"/>
</dbReference>
<evidence type="ECO:0000256" key="1">
    <source>
        <dbReference type="ARBA" id="ARBA00007469"/>
    </source>
</evidence>
<evidence type="ECO:0000313" key="7">
    <source>
        <dbReference type="RefSeq" id="XP_016649692.1"/>
    </source>
</evidence>
<gene>
    <name evidence="7" type="primary">LOC107881113</name>
</gene>
<dbReference type="SUPFAM" id="SSF55895">
    <property type="entry name" value="Ribonuclease Rh-like"/>
    <property type="match status" value="1"/>
</dbReference>
<dbReference type="PANTHER" id="PTHR11240:SF18">
    <property type="entry name" value="OS07G0630400 PROTEIN"/>
    <property type="match status" value="1"/>
</dbReference>
<evidence type="ECO:0000256" key="5">
    <source>
        <dbReference type="SAM" id="MobiDB-lite"/>
    </source>
</evidence>
<dbReference type="InterPro" id="IPR036430">
    <property type="entry name" value="RNase_T2-like_sf"/>
</dbReference>
<reference evidence="6" key="1">
    <citation type="journal article" date="2012" name="Nat. Commun.">
        <title>The genome of Prunus mume.</title>
        <authorList>
            <person name="Zhang Q."/>
            <person name="Chen W."/>
            <person name="Sun L."/>
            <person name="Zhao F."/>
            <person name="Huang B."/>
            <person name="Yang W."/>
            <person name="Tao Y."/>
            <person name="Wang J."/>
            <person name="Yuan Z."/>
            <person name="Fan G."/>
            <person name="Xing Z."/>
            <person name="Han C."/>
            <person name="Pan H."/>
            <person name="Zhong X."/>
            <person name="Shi W."/>
            <person name="Liang X."/>
            <person name="Du D."/>
            <person name="Sun F."/>
            <person name="Xu Z."/>
            <person name="Hao R."/>
            <person name="Lv T."/>
            <person name="Lv Y."/>
            <person name="Zheng Z."/>
            <person name="Sun M."/>
            <person name="Luo L."/>
            <person name="Cai M."/>
            <person name="Gao Y."/>
            <person name="Wang J."/>
            <person name="Yin Y."/>
            <person name="Xu X."/>
            <person name="Cheng T."/>
            <person name="Wang J."/>
        </authorList>
    </citation>
    <scope>NUCLEOTIDE SEQUENCE [LARGE SCALE GENOMIC DNA]</scope>
</reference>
<keyword evidence="6" id="KW-1185">Reference proteome</keyword>
<comment type="similarity">
    <text evidence="1 4">Belongs to the RNase T2 family.</text>
</comment>
<dbReference type="Pfam" id="PF00445">
    <property type="entry name" value="Ribonuclease_T2"/>
    <property type="match status" value="1"/>
</dbReference>
<organism evidence="6 7">
    <name type="scientific">Prunus mume</name>
    <name type="common">Japanese apricot</name>
    <name type="synonym">Armeniaca mume</name>
    <dbReference type="NCBI Taxonomy" id="102107"/>
    <lineage>
        <taxon>Eukaryota</taxon>
        <taxon>Viridiplantae</taxon>
        <taxon>Streptophyta</taxon>
        <taxon>Embryophyta</taxon>
        <taxon>Tracheophyta</taxon>
        <taxon>Spermatophyta</taxon>
        <taxon>Magnoliopsida</taxon>
        <taxon>eudicotyledons</taxon>
        <taxon>Gunneridae</taxon>
        <taxon>Pentapetalae</taxon>
        <taxon>rosids</taxon>
        <taxon>fabids</taxon>
        <taxon>Rosales</taxon>
        <taxon>Rosaceae</taxon>
        <taxon>Amygdaloideae</taxon>
        <taxon>Amygdaleae</taxon>
        <taxon>Prunus</taxon>
    </lineage>
</organism>
<name>A0ABM1LQL5_PRUMU</name>
<reference evidence="7" key="2">
    <citation type="submission" date="2025-08" db="UniProtKB">
        <authorList>
            <consortium name="RefSeq"/>
        </authorList>
    </citation>
    <scope>IDENTIFICATION</scope>
</reference>
<feature type="region of interest" description="Disordered" evidence="5">
    <location>
        <begin position="121"/>
        <end position="156"/>
    </location>
</feature>
<accession>A0ABM1LQL5</accession>